<dbReference type="Proteomes" id="UP000610966">
    <property type="component" value="Unassembled WGS sequence"/>
</dbReference>
<evidence type="ECO:0000313" key="2">
    <source>
        <dbReference type="Proteomes" id="UP000610966"/>
    </source>
</evidence>
<gene>
    <name evidence="1" type="ORF">Mth01_20530</name>
</gene>
<name>A0A8J3VZ77_9ACTN</name>
<sequence>MQVRYKGSTTASYFWDDGSGINGDTGAPASGLPMQKGLAASPSWPMGTKGYVTYQGKKAEFFVGDRGPGVPSNNGIMLDLDGKTFAELTGGEWNTSSYTVDGVGGIGHIPVEYVITEWGAGPGKKGAPQPFSSGAYRVVDDAPPPCPTPTATPEISAAVFVGALAAVGVKALFRRRPRPLAMVSDLLRNSRD</sequence>
<organism evidence="1 2">
    <name type="scientific">Sphaerimonospora thailandensis</name>
    <dbReference type="NCBI Taxonomy" id="795644"/>
    <lineage>
        <taxon>Bacteria</taxon>
        <taxon>Bacillati</taxon>
        <taxon>Actinomycetota</taxon>
        <taxon>Actinomycetes</taxon>
        <taxon>Streptosporangiales</taxon>
        <taxon>Streptosporangiaceae</taxon>
        <taxon>Sphaerimonospora</taxon>
    </lineage>
</organism>
<accession>A0A8J3VZ77</accession>
<protein>
    <submittedName>
        <fullName evidence="1">Uncharacterized protein</fullName>
    </submittedName>
</protein>
<keyword evidence="2" id="KW-1185">Reference proteome</keyword>
<reference evidence="1" key="1">
    <citation type="submission" date="2021-01" db="EMBL/GenBank/DDBJ databases">
        <title>Whole genome shotgun sequence of Sphaerimonospora thailandensis NBRC 107569.</title>
        <authorList>
            <person name="Komaki H."/>
            <person name="Tamura T."/>
        </authorList>
    </citation>
    <scope>NUCLEOTIDE SEQUENCE</scope>
    <source>
        <strain evidence="1">NBRC 107569</strain>
    </source>
</reference>
<comment type="caution">
    <text evidence="1">The sequence shown here is derived from an EMBL/GenBank/DDBJ whole genome shotgun (WGS) entry which is preliminary data.</text>
</comment>
<dbReference type="AlphaFoldDB" id="A0A8J3VZ77"/>
<proteinExistence type="predicted"/>
<evidence type="ECO:0000313" key="1">
    <source>
        <dbReference type="EMBL" id="GIH69800.1"/>
    </source>
</evidence>
<dbReference type="EMBL" id="BOOG01000017">
    <property type="protein sequence ID" value="GIH69800.1"/>
    <property type="molecule type" value="Genomic_DNA"/>
</dbReference>